<proteinExistence type="predicted"/>
<reference evidence="1 2" key="1">
    <citation type="journal article" date="2014" name="Mol. Biol. Evol.">
        <title>Massive expansion of Ubiquitination-related gene families within the Chlamydiae.</title>
        <authorList>
            <person name="Domman D."/>
            <person name="Collingro A."/>
            <person name="Lagkouvardos I."/>
            <person name="Gehre L."/>
            <person name="Weinmaier T."/>
            <person name="Rattei T."/>
            <person name="Subtil A."/>
            <person name="Horn M."/>
        </authorList>
    </citation>
    <scope>NUCLEOTIDE SEQUENCE [LARGE SCALE GENOMIC DNA]</scope>
    <source>
        <strain evidence="1 2">EI2</strain>
    </source>
</reference>
<sequence>MKRIVMDKRGWMMMRIFINRYHLKGREILLKYLSTEEAQALQSQTIRSTDLSPLLYQPQNLLRRMHYSWIAPLLENFPERLYPLVKAALTSEQASGLQNAQSLTLSKPVKTFIINQLYSFLKADERLPYDYLPETDLSELGTWNKDKLTLLIDFLGLHDLAVEVRHIVDKNHLKNIYACLTPKQFYYLKVCLHQKEVLSVPKLGIDPSLKDCTKLKRIIHQRGLFRLSKALCGQHPDFIWYLAHTLDTGRGKLILNAYQKESIDKVTPFLKGQVINLMNFFKSESM</sequence>
<dbReference type="Proteomes" id="UP000031465">
    <property type="component" value="Unassembled WGS sequence"/>
</dbReference>
<protein>
    <submittedName>
        <fullName evidence="1">Uncharacterized protein</fullName>
    </submittedName>
</protein>
<dbReference type="AlphaFoldDB" id="A0A0C1HHE5"/>
<comment type="caution">
    <text evidence="1">The sequence shown here is derived from an EMBL/GenBank/DDBJ whole genome shotgun (WGS) entry which is preliminary data.</text>
</comment>
<evidence type="ECO:0000313" key="1">
    <source>
        <dbReference type="EMBL" id="KIC74043.1"/>
    </source>
</evidence>
<accession>A0A0C1HHE5</accession>
<dbReference type="EMBL" id="JSAN01000016">
    <property type="protein sequence ID" value="KIC74043.1"/>
    <property type="molecule type" value="Genomic_DNA"/>
</dbReference>
<dbReference type="PATRIC" id="fig|362787.3.peg.233"/>
<gene>
    <name evidence="1" type="ORF">DB44_AR00260</name>
</gene>
<name>A0A0C1HHE5_9BACT</name>
<organism evidence="1 2">
    <name type="scientific">Candidatus Protochlamydia amoebophila</name>
    <dbReference type="NCBI Taxonomy" id="362787"/>
    <lineage>
        <taxon>Bacteria</taxon>
        <taxon>Pseudomonadati</taxon>
        <taxon>Chlamydiota</taxon>
        <taxon>Chlamydiia</taxon>
        <taxon>Parachlamydiales</taxon>
        <taxon>Parachlamydiaceae</taxon>
        <taxon>Candidatus Protochlamydia</taxon>
    </lineage>
</organism>
<evidence type="ECO:0000313" key="2">
    <source>
        <dbReference type="Proteomes" id="UP000031465"/>
    </source>
</evidence>